<accession>A0A7H0VA26</accession>
<evidence type="ECO:0000256" key="1">
    <source>
        <dbReference type="SAM" id="Phobius"/>
    </source>
</evidence>
<keyword evidence="1" id="KW-1133">Transmembrane helix</keyword>
<evidence type="ECO:0008006" key="4">
    <source>
        <dbReference type="Google" id="ProtNLM"/>
    </source>
</evidence>
<evidence type="ECO:0000313" key="3">
    <source>
        <dbReference type="Proteomes" id="UP000516305"/>
    </source>
</evidence>
<dbReference type="AlphaFoldDB" id="A0A7H0VA26"/>
<sequence>MTRSLPIWIKILVLLNGKEGLQVLGVVFLLSALFLPIIMEGHVTSIRQLSGLLLYFMLAIYWLHLIWKARYDLPTLLEGRITKGNLTYKKWFDRRIMNKRGCDFTYRFTDVSGKEYTTSFQSYKGLELQDEELLIYHPSAPEKALVIEALDSPLRNYILKHWL</sequence>
<feature type="transmembrane region" description="Helical" evidence="1">
    <location>
        <begin position="21"/>
        <end position="39"/>
    </location>
</feature>
<organism evidence="2 3">
    <name type="scientific">Croceimicrobium hydrocarbonivorans</name>
    <dbReference type="NCBI Taxonomy" id="2761580"/>
    <lineage>
        <taxon>Bacteria</taxon>
        <taxon>Pseudomonadati</taxon>
        <taxon>Bacteroidota</taxon>
        <taxon>Flavobacteriia</taxon>
        <taxon>Flavobacteriales</taxon>
        <taxon>Owenweeksiaceae</taxon>
        <taxon>Croceimicrobium</taxon>
    </lineage>
</organism>
<proteinExistence type="predicted"/>
<keyword evidence="1" id="KW-0472">Membrane</keyword>
<dbReference type="KEGG" id="chyd:H4K34_09250"/>
<dbReference type="Proteomes" id="UP000516305">
    <property type="component" value="Chromosome"/>
</dbReference>
<name>A0A7H0VA26_9FLAO</name>
<protein>
    <recommendedName>
        <fullName evidence="4">DUF3592 domain-containing protein</fullName>
    </recommendedName>
</protein>
<keyword evidence="1" id="KW-0812">Transmembrane</keyword>
<gene>
    <name evidence="2" type="ORF">H4K34_09250</name>
</gene>
<reference evidence="2 3" key="1">
    <citation type="submission" date="2020-08" db="EMBL/GenBank/DDBJ databases">
        <title>Croceimicrobium hydrocarbonivorans gen. nov., sp. nov., a novel marine bacterium isolated from a bacterial consortium that degrades polyethylene terephthalate.</title>
        <authorList>
            <person name="Liu R."/>
        </authorList>
    </citation>
    <scope>NUCLEOTIDE SEQUENCE [LARGE SCALE GENOMIC DNA]</scope>
    <source>
        <strain evidence="2 3">A20-9</strain>
    </source>
</reference>
<evidence type="ECO:0000313" key="2">
    <source>
        <dbReference type="EMBL" id="QNR22574.1"/>
    </source>
</evidence>
<dbReference type="EMBL" id="CP060139">
    <property type="protein sequence ID" value="QNR22574.1"/>
    <property type="molecule type" value="Genomic_DNA"/>
</dbReference>
<keyword evidence="3" id="KW-1185">Reference proteome</keyword>
<feature type="transmembrane region" description="Helical" evidence="1">
    <location>
        <begin position="45"/>
        <end position="67"/>
    </location>
</feature>
<dbReference type="RefSeq" id="WP_210757140.1">
    <property type="nucleotide sequence ID" value="NZ_CP060139.1"/>
</dbReference>